<protein>
    <submittedName>
        <fullName evidence="1">Uncharacterized protein</fullName>
    </submittedName>
</protein>
<organism evidence="1 2">
    <name type="scientific">Floridaenema evergladense BLCC-F167</name>
    <dbReference type="NCBI Taxonomy" id="3153639"/>
    <lineage>
        <taxon>Bacteria</taxon>
        <taxon>Bacillati</taxon>
        <taxon>Cyanobacteriota</taxon>
        <taxon>Cyanophyceae</taxon>
        <taxon>Oscillatoriophycideae</taxon>
        <taxon>Aerosakkonematales</taxon>
        <taxon>Aerosakkonemataceae</taxon>
        <taxon>Floridanema</taxon>
        <taxon>Floridanema evergladense</taxon>
    </lineage>
</organism>
<evidence type="ECO:0000313" key="1">
    <source>
        <dbReference type="EMBL" id="MFB2832995.1"/>
    </source>
</evidence>
<name>A0ABV4WD28_9CYAN</name>
<dbReference type="EMBL" id="JBHFNT010000004">
    <property type="protein sequence ID" value="MFB2832995.1"/>
    <property type="molecule type" value="Genomic_DNA"/>
</dbReference>
<sequence>MDKDDVIESLRMELDQRRGYSKLQDIKCKCGKGSTGKLGKRDFKNGLVEVKLKRGKKGVVKCHDIGIGQLAKGSEVMAYIPGKDQIGFVDYKS</sequence>
<comment type="caution">
    <text evidence="1">The sequence shown here is derived from an EMBL/GenBank/DDBJ whole genome shotgun (WGS) entry which is preliminary data.</text>
</comment>
<reference evidence="1 2" key="1">
    <citation type="submission" date="2024-09" db="EMBL/GenBank/DDBJ databases">
        <title>Floridaenema gen nov. (Aerosakkonemataceae, Aerosakkonematales ord. nov., Cyanobacteria) from benthic tropical and subtropical fresh waters, with the description of four new species.</title>
        <authorList>
            <person name="Moretto J.A."/>
            <person name="Berthold D.E."/>
            <person name="Lefler F.W."/>
            <person name="Huang I.-S."/>
            <person name="Laughinghouse H. IV."/>
        </authorList>
    </citation>
    <scope>NUCLEOTIDE SEQUENCE [LARGE SCALE GENOMIC DNA]</scope>
    <source>
        <strain evidence="1 2">BLCC-F167</strain>
    </source>
</reference>
<dbReference type="Proteomes" id="UP001576780">
    <property type="component" value="Unassembled WGS sequence"/>
</dbReference>
<accession>A0ABV4WD28</accession>
<proteinExistence type="predicted"/>
<gene>
    <name evidence="1" type="ORF">ACE1CA_00520</name>
</gene>
<evidence type="ECO:0000313" key="2">
    <source>
        <dbReference type="Proteomes" id="UP001576780"/>
    </source>
</evidence>
<dbReference type="RefSeq" id="WP_413275470.1">
    <property type="nucleotide sequence ID" value="NZ_JBHFNT010000004.1"/>
</dbReference>
<keyword evidence="2" id="KW-1185">Reference proteome</keyword>